<dbReference type="EMBL" id="SDMP01000007">
    <property type="protein sequence ID" value="RYR50046.1"/>
    <property type="molecule type" value="Genomic_DNA"/>
</dbReference>
<name>A0A445CGJ4_ARAHY</name>
<evidence type="ECO:0000256" key="1">
    <source>
        <dbReference type="RuleBase" id="RU367018"/>
    </source>
</evidence>
<reference evidence="2 3" key="1">
    <citation type="submission" date="2019-01" db="EMBL/GenBank/DDBJ databases">
        <title>Sequencing of cultivated peanut Arachis hypogaea provides insights into genome evolution and oil improvement.</title>
        <authorList>
            <person name="Chen X."/>
        </authorList>
    </citation>
    <scope>NUCLEOTIDE SEQUENCE [LARGE SCALE GENOMIC DNA]</scope>
    <source>
        <strain evidence="3">cv. Fuhuasheng</strain>
        <tissue evidence="2">Leaves</tissue>
    </source>
</reference>
<dbReference type="PANTHER" id="PTHR31669:SF283">
    <property type="entry name" value="PROTEIN FAR1-RELATED SEQUENCE"/>
    <property type="match status" value="1"/>
</dbReference>
<dbReference type="STRING" id="3818.A0A445CGJ4"/>
<dbReference type="PANTHER" id="PTHR31669">
    <property type="entry name" value="PROTEIN FAR1-RELATED SEQUENCE 10-RELATED"/>
    <property type="match status" value="1"/>
</dbReference>
<dbReference type="Proteomes" id="UP000289738">
    <property type="component" value="Chromosome A07"/>
</dbReference>
<evidence type="ECO:0000313" key="3">
    <source>
        <dbReference type="Proteomes" id="UP000289738"/>
    </source>
</evidence>
<dbReference type="GO" id="GO:0006355">
    <property type="term" value="P:regulation of DNA-templated transcription"/>
    <property type="evidence" value="ECO:0007669"/>
    <property type="project" value="UniProtKB-UniRule"/>
</dbReference>
<keyword evidence="1" id="KW-0479">Metal-binding</keyword>
<comment type="caution">
    <text evidence="2">The sequence shown here is derived from an EMBL/GenBank/DDBJ whole genome shotgun (WGS) entry which is preliminary data.</text>
</comment>
<keyword evidence="1" id="KW-0862">Zinc</keyword>
<accession>A0A445CGJ4</accession>
<dbReference type="InterPro" id="IPR031052">
    <property type="entry name" value="FHY3/FAR1"/>
</dbReference>
<dbReference type="GO" id="GO:0008270">
    <property type="term" value="F:zinc ion binding"/>
    <property type="evidence" value="ECO:0007669"/>
    <property type="project" value="UniProtKB-UniRule"/>
</dbReference>
<comment type="subcellular location">
    <subcellularLocation>
        <location evidence="1">Nucleus</location>
    </subcellularLocation>
</comment>
<comment type="similarity">
    <text evidence="1">Belongs to the FHY3/FAR1 family.</text>
</comment>
<dbReference type="AlphaFoldDB" id="A0A445CGJ4"/>
<keyword evidence="1" id="KW-0863">Zinc-finger</keyword>
<organism evidence="2 3">
    <name type="scientific">Arachis hypogaea</name>
    <name type="common">Peanut</name>
    <dbReference type="NCBI Taxonomy" id="3818"/>
    <lineage>
        <taxon>Eukaryota</taxon>
        <taxon>Viridiplantae</taxon>
        <taxon>Streptophyta</taxon>
        <taxon>Embryophyta</taxon>
        <taxon>Tracheophyta</taxon>
        <taxon>Spermatophyta</taxon>
        <taxon>Magnoliopsida</taxon>
        <taxon>eudicotyledons</taxon>
        <taxon>Gunneridae</taxon>
        <taxon>Pentapetalae</taxon>
        <taxon>rosids</taxon>
        <taxon>fabids</taxon>
        <taxon>Fabales</taxon>
        <taxon>Fabaceae</taxon>
        <taxon>Papilionoideae</taxon>
        <taxon>50 kb inversion clade</taxon>
        <taxon>dalbergioids sensu lato</taxon>
        <taxon>Dalbergieae</taxon>
        <taxon>Pterocarpus clade</taxon>
        <taxon>Arachis</taxon>
    </lineage>
</organism>
<keyword evidence="1" id="KW-0539">Nucleus</keyword>
<proteinExistence type="inferred from homology"/>
<sequence>MIKLVLGQVRHITYLLQQPGHCELRFIEKDIKYYMTREVCNVSKQDNAKEFRTYLFYARSRIAFEYFSNVSFDTTYNTNRYNLIFGSFVGVNHHGEKAPKDILTNQCASMQMVIEICMPITIHRWCIWHIIKKNFTEIKWVQET</sequence>
<keyword evidence="3" id="KW-1185">Reference proteome</keyword>
<gene>
    <name evidence="2" type="ORF">Ahy_A07g036593</name>
</gene>
<protein>
    <recommendedName>
        <fullName evidence="1">Protein FAR1-RELATED SEQUENCE</fullName>
    </recommendedName>
</protein>
<dbReference type="GO" id="GO:0005634">
    <property type="term" value="C:nucleus"/>
    <property type="evidence" value="ECO:0007669"/>
    <property type="project" value="UniProtKB-SubCell"/>
</dbReference>
<comment type="function">
    <text evidence="1">Putative transcription activator involved in regulating light control of development.</text>
</comment>
<evidence type="ECO:0000313" key="2">
    <source>
        <dbReference type="EMBL" id="RYR50046.1"/>
    </source>
</evidence>